<dbReference type="AlphaFoldDB" id="A0A448X3L1"/>
<protein>
    <recommendedName>
        <fullName evidence="4">Secreted protein</fullName>
    </recommendedName>
</protein>
<accession>A0A448X3L1</accession>
<sequence length="69" mass="7610">MVAAWFCVIISHLGIQSGRLPLAGHENARLSVMQRLDTPLGCKPCILSDGCTTKDPQAKQRKEIVVFFL</sequence>
<name>A0A448X3L1_9PLAT</name>
<dbReference type="EMBL" id="CAAALY010085196">
    <property type="protein sequence ID" value="VEL27142.1"/>
    <property type="molecule type" value="Genomic_DNA"/>
</dbReference>
<keyword evidence="1" id="KW-0732">Signal</keyword>
<comment type="caution">
    <text evidence="2">The sequence shown here is derived from an EMBL/GenBank/DDBJ whole genome shotgun (WGS) entry which is preliminary data.</text>
</comment>
<proteinExistence type="predicted"/>
<evidence type="ECO:0000313" key="3">
    <source>
        <dbReference type="Proteomes" id="UP000784294"/>
    </source>
</evidence>
<evidence type="ECO:0000256" key="1">
    <source>
        <dbReference type="SAM" id="SignalP"/>
    </source>
</evidence>
<organism evidence="2 3">
    <name type="scientific">Protopolystoma xenopodis</name>
    <dbReference type="NCBI Taxonomy" id="117903"/>
    <lineage>
        <taxon>Eukaryota</taxon>
        <taxon>Metazoa</taxon>
        <taxon>Spiralia</taxon>
        <taxon>Lophotrochozoa</taxon>
        <taxon>Platyhelminthes</taxon>
        <taxon>Monogenea</taxon>
        <taxon>Polyopisthocotylea</taxon>
        <taxon>Polystomatidea</taxon>
        <taxon>Polystomatidae</taxon>
        <taxon>Protopolystoma</taxon>
    </lineage>
</organism>
<evidence type="ECO:0000313" key="2">
    <source>
        <dbReference type="EMBL" id="VEL27142.1"/>
    </source>
</evidence>
<gene>
    <name evidence="2" type="ORF">PXEA_LOCUS20582</name>
</gene>
<feature type="signal peptide" evidence="1">
    <location>
        <begin position="1"/>
        <end position="18"/>
    </location>
</feature>
<evidence type="ECO:0008006" key="4">
    <source>
        <dbReference type="Google" id="ProtNLM"/>
    </source>
</evidence>
<keyword evidence="3" id="KW-1185">Reference proteome</keyword>
<feature type="chain" id="PRO_5019506142" description="Secreted protein" evidence="1">
    <location>
        <begin position="19"/>
        <end position="69"/>
    </location>
</feature>
<dbReference type="Proteomes" id="UP000784294">
    <property type="component" value="Unassembled WGS sequence"/>
</dbReference>
<reference evidence="2" key="1">
    <citation type="submission" date="2018-11" db="EMBL/GenBank/DDBJ databases">
        <authorList>
            <consortium name="Pathogen Informatics"/>
        </authorList>
    </citation>
    <scope>NUCLEOTIDE SEQUENCE</scope>
</reference>